<comment type="caution">
    <text evidence="1">The sequence shown here is derived from an EMBL/GenBank/DDBJ whole genome shotgun (WGS) entry which is preliminary data.</text>
</comment>
<dbReference type="Pfam" id="PF22817">
    <property type="entry name" value="ApeP-like"/>
    <property type="match status" value="1"/>
</dbReference>
<organism evidence="1 2">
    <name type="scientific">Ulvibacterium marinum</name>
    <dbReference type="NCBI Taxonomy" id="2419782"/>
    <lineage>
        <taxon>Bacteria</taxon>
        <taxon>Pseudomonadati</taxon>
        <taxon>Bacteroidota</taxon>
        <taxon>Flavobacteriia</taxon>
        <taxon>Flavobacteriales</taxon>
        <taxon>Flavobacteriaceae</taxon>
        <taxon>Ulvibacterium</taxon>
    </lineage>
</organism>
<protein>
    <recommendedName>
        <fullName evidence="3">FabZ</fullName>
    </recommendedName>
</protein>
<keyword evidence="2" id="KW-1185">Reference proteome</keyword>
<dbReference type="InterPro" id="IPR029069">
    <property type="entry name" value="HotDog_dom_sf"/>
</dbReference>
<reference evidence="1 2" key="1">
    <citation type="submission" date="2018-10" db="EMBL/GenBank/DDBJ databases">
        <title>Ulvibacterium marinum gen. nov., sp. nov., a novel marine bacterium of the family Flavobacteriaceae, isolated from a culture of the green alga Ulva prolifera.</title>
        <authorList>
            <person name="Zhang Z."/>
        </authorList>
    </citation>
    <scope>NUCLEOTIDE SEQUENCE [LARGE SCALE GENOMIC DNA]</scope>
    <source>
        <strain evidence="1 2">CCMM003</strain>
    </source>
</reference>
<proteinExistence type="predicted"/>
<accession>A0A3B0C9G0</accession>
<name>A0A3B0C9G0_9FLAO</name>
<dbReference type="Proteomes" id="UP000276603">
    <property type="component" value="Unassembled WGS sequence"/>
</dbReference>
<dbReference type="Gene3D" id="3.10.129.10">
    <property type="entry name" value="Hotdog Thioesterase"/>
    <property type="match status" value="1"/>
</dbReference>
<gene>
    <name evidence="1" type="ORF">D7Z94_00625</name>
</gene>
<evidence type="ECO:0008006" key="3">
    <source>
        <dbReference type="Google" id="ProtNLM"/>
    </source>
</evidence>
<dbReference type="EMBL" id="RBCJ01000001">
    <property type="protein sequence ID" value="RKN82392.1"/>
    <property type="molecule type" value="Genomic_DNA"/>
</dbReference>
<sequence length="146" mass="16411">MNLLKDPITDQDFLLGLIPQKHPFVMVDKLFYFSPEKIVSGFNITQENLFTSNEMFKEPGLIENMAQTVALHTGYHYFLKNQDAPMGYIGAIAKVEIDSLPRLGQELRTTVHILHDIMGVTLVESQIECDGSLIATGKMKTVLANR</sequence>
<dbReference type="SUPFAM" id="SSF54637">
    <property type="entry name" value="Thioesterase/thiol ester dehydrase-isomerase"/>
    <property type="match status" value="1"/>
</dbReference>
<evidence type="ECO:0000313" key="1">
    <source>
        <dbReference type="EMBL" id="RKN82392.1"/>
    </source>
</evidence>
<dbReference type="AlphaFoldDB" id="A0A3B0C9G0"/>
<dbReference type="RefSeq" id="WP_120709583.1">
    <property type="nucleotide sequence ID" value="NZ_RBCJ01000001.1"/>
</dbReference>
<dbReference type="OrthoDB" id="2922403at2"/>
<dbReference type="InterPro" id="IPR016776">
    <property type="entry name" value="ApeP-like_dehydratase"/>
</dbReference>
<evidence type="ECO:0000313" key="2">
    <source>
        <dbReference type="Proteomes" id="UP000276603"/>
    </source>
</evidence>